<keyword evidence="3" id="KW-1185">Reference proteome</keyword>
<evidence type="ECO:0000313" key="3">
    <source>
        <dbReference type="Proteomes" id="UP000823775"/>
    </source>
</evidence>
<dbReference type="EMBL" id="JACEIK010000455">
    <property type="protein sequence ID" value="MCD7457414.1"/>
    <property type="molecule type" value="Genomic_DNA"/>
</dbReference>
<gene>
    <name evidence="2" type="ORF">HAX54_035037</name>
</gene>
<accession>A0ABS8SF68</accession>
<reference evidence="2 3" key="1">
    <citation type="journal article" date="2021" name="BMC Genomics">
        <title>Datura genome reveals duplications of psychoactive alkaloid biosynthetic genes and high mutation rate following tissue culture.</title>
        <authorList>
            <person name="Rajewski A."/>
            <person name="Carter-House D."/>
            <person name="Stajich J."/>
            <person name="Litt A."/>
        </authorList>
    </citation>
    <scope>NUCLEOTIDE SEQUENCE [LARGE SCALE GENOMIC DNA]</scope>
    <source>
        <strain evidence="2">AR-01</strain>
    </source>
</reference>
<keyword evidence="1" id="KW-0315">Glutamine amidotransferase</keyword>
<evidence type="ECO:0000313" key="2">
    <source>
        <dbReference type="EMBL" id="MCD7457414.1"/>
    </source>
</evidence>
<dbReference type="PANTHER" id="PTHR31559:SF0">
    <property type="entry name" value="PYRIDOXAL 5'-PHOSPHATE SYNTHASE SUBUNIT SNO1-RELATED"/>
    <property type="match status" value="1"/>
</dbReference>
<dbReference type="SUPFAM" id="SSF52317">
    <property type="entry name" value="Class I glutamine amidotransferase-like"/>
    <property type="match status" value="1"/>
</dbReference>
<dbReference type="PANTHER" id="PTHR31559">
    <property type="entry name" value="PYRIDOXAL 5'-PHOSPHATE SYNTHASE SUBUNIT SNO"/>
    <property type="match status" value="1"/>
</dbReference>
<proteinExistence type="predicted"/>
<comment type="caution">
    <text evidence="2">The sequence shown here is derived from an EMBL/GenBank/DDBJ whole genome shotgun (WGS) entry which is preliminary data.</text>
</comment>
<dbReference type="Gene3D" id="3.40.50.880">
    <property type="match status" value="1"/>
</dbReference>
<dbReference type="InterPro" id="IPR002161">
    <property type="entry name" value="PdxT/SNO"/>
</dbReference>
<sequence>MGSFNEHIAALKRLGVIRRGGEIEQLQNVSSLIIPGGEHHHGQVGRAPQSGLIFLANKATGQKTGGQELIGGLDCTVHRNFFGSQIQSFETELPIPQIVAKEGGPSSFRDDFHPCPAILGCRTRRLKCWQTFTSQPLKLLIPILLFRKKRLNNTKFALLVTPLSTVAPDTVSGKDSAESGKKVLIVAKARELTSYCFSSRINCRYSMAQLFLEDGA</sequence>
<name>A0ABS8SF68_DATST</name>
<organism evidence="2 3">
    <name type="scientific">Datura stramonium</name>
    <name type="common">Jimsonweed</name>
    <name type="synonym">Common thornapple</name>
    <dbReference type="NCBI Taxonomy" id="4076"/>
    <lineage>
        <taxon>Eukaryota</taxon>
        <taxon>Viridiplantae</taxon>
        <taxon>Streptophyta</taxon>
        <taxon>Embryophyta</taxon>
        <taxon>Tracheophyta</taxon>
        <taxon>Spermatophyta</taxon>
        <taxon>Magnoliopsida</taxon>
        <taxon>eudicotyledons</taxon>
        <taxon>Gunneridae</taxon>
        <taxon>Pentapetalae</taxon>
        <taxon>asterids</taxon>
        <taxon>lamiids</taxon>
        <taxon>Solanales</taxon>
        <taxon>Solanaceae</taxon>
        <taxon>Solanoideae</taxon>
        <taxon>Datureae</taxon>
        <taxon>Datura</taxon>
    </lineage>
</organism>
<evidence type="ECO:0000256" key="1">
    <source>
        <dbReference type="ARBA" id="ARBA00022962"/>
    </source>
</evidence>
<dbReference type="InterPro" id="IPR029062">
    <property type="entry name" value="Class_I_gatase-like"/>
</dbReference>
<dbReference type="Proteomes" id="UP000823775">
    <property type="component" value="Unassembled WGS sequence"/>
</dbReference>
<protein>
    <submittedName>
        <fullName evidence="2">Uncharacterized protein</fullName>
    </submittedName>
</protein>